<feature type="non-terminal residue" evidence="1">
    <location>
        <position position="171"/>
    </location>
</feature>
<name>A0A1A8HG03_9TELE</name>
<proteinExistence type="predicted"/>
<feature type="non-terminal residue" evidence="1">
    <location>
        <position position="1"/>
    </location>
</feature>
<dbReference type="EMBL" id="HAEC01014100">
    <property type="protein sequence ID" value="SBQ82317.1"/>
    <property type="molecule type" value="Transcribed_RNA"/>
</dbReference>
<dbReference type="AlphaFoldDB" id="A0A1A8HG03"/>
<gene>
    <name evidence="1" type="primary">Nfu_g_1_007220</name>
</gene>
<evidence type="ECO:0000313" key="1">
    <source>
        <dbReference type="EMBL" id="SBQ82317.1"/>
    </source>
</evidence>
<protein>
    <submittedName>
        <fullName evidence="1">Uncharacterized protein</fullName>
    </submittedName>
</protein>
<organism evidence="1">
    <name type="scientific">Nothobranchius korthausae</name>
    <dbReference type="NCBI Taxonomy" id="1143690"/>
    <lineage>
        <taxon>Eukaryota</taxon>
        <taxon>Metazoa</taxon>
        <taxon>Chordata</taxon>
        <taxon>Craniata</taxon>
        <taxon>Vertebrata</taxon>
        <taxon>Euteleostomi</taxon>
        <taxon>Actinopterygii</taxon>
        <taxon>Neopterygii</taxon>
        <taxon>Teleostei</taxon>
        <taxon>Neoteleostei</taxon>
        <taxon>Acanthomorphata</taxon>
        <taxon>Ovalentaria</taxon>
        <taxon>Atherinomorphae</taxon>
        <taxon>Cyprinodontiformes</taxon>
        <taxon>Nothobranchiidae</taxon>
        <taxon>Nothobranchius</taxon>
    </lineage>
</organism>
<reference evidence="1" key="2">
    <citation type="submission" date="2016-06" db="EMBL/GenBank/DDBJ databases">
        <title>The genome of a short-lived fish provides insights into sex chromosome evolution and the genetic control of aging.</title>
        <authorList>
            <person name="Reichwald K."/>
            <person name="Felder M."/>
            <person name="Petzold A."/>
            <person name="Koch P."/>
            <person name="Groth M."/>
            <person name="Platzer M."/>
        </authorList>
    </citation>
    <scope>NUCLEOTIDE SEQUENCE</scope>
    <source>
        <tissue evidence="1">Brain</tissue>
    </source>
</reference>
<accession>A0A1A8HG03</accession>
<sequence length="171" mass="19787">RGTTYNDFIALYNFPISVQEFSMVLGAIPSGTLMLYKNTDSSISTSITLPDPVESPIGKICFSLERGNSNKRIRSLFQEDIVSLPYIISYWNRYVPDIKWKTVWMILQKYLIVNKVKEVSFKFLHKCYPASHYMVKIKRDINTNCTFCGDHPETVTCFLVLLFYTEILEGI</sequence>
<reference evidence="1" key="1">
    <citation type="submission" date="2016-05" db="EMBL/GenBank/DDBJ databases">
        <authorList>
            <person name="Lavstsen T."/>
            <person name="Jespersen J.S."/>
        </authorList>
    </citation>
    <scope>NUCLEOTIDE SEQUENCE</scope>
    <source>
        <tissue evidence="1">Brain</tissue>
    </source>
</reference>
<dbReference type="EMBL" id="HAEB01004414">
    <property type="protein sequence ID" value="SBQ50941.1"/>
    <property type="molecule type" value="Transcribed_RNA"/>
</dbReference>